<feature type="domain" description="GP-PDE" evidence="1">
    <location>
        <begin position="22"/>
        <end position="249"/>
    </location>
</feature>
<dbReference type="InterPro" id="IPR017946">
    <property type="entry name" value="PLC-like_Pdiesterase_TIM-brl"/>
</dbReference>
<reference evidence="2 3" key="1">
    <citation type="submission" date="2018-06" db="EMBL/GenBank/DDBJ databases">
        <title>Genomic Encyclopedia of Type Strains, Phase III (KMG-III): the genomes of soil and plant-associated and newly described type strains.</title>
        <authorList>
            <person name="Whitman W."/>
        </authorList>
    </citation>
    <scope>NUCLEOTIDE SEQUENCE [LARGE SCALE GENOMIC DNA]</scope>
    <source>
        <strain evidence="2 3">CGMCC 1.15366</strain>
    </source>
</reference>
<protein>
    <submittedName>
        <fullName evidence="2">Glycerophosphoryl diester phosphodiesterase</fullName>
    </submittedName>
</protein>
<dbReference type="PANTHER" id="PTHR46211:SF1">
    <property type="entry name" value="GLYCEROPHOSPHODIESTER PHOSPHODIESTERASE, CYTOPLASMIC"/>
    <property type="match status" value="1"/>
</dbReference>
<evidence type="ECO:0000313" key="2">
    <source>
        <dbReference type="EMBL" id="RAJ98280.1"/>
    </source>
</evidence>
<sequence length="264" mass="29640">MILNPKMSLAWVPSWALWSTNMLIIAHRGASAEAPENTLAAIQRALDSQVDGIEIDVYFVDGEVFVFHDRYLERLTAHPGRLLDLTAAQIRRLKVFNQQPIPTLSDVLACIAGRCMLNIELKGDVPVDILREHLDQALTTYGFSQEQLLVSSFNHHWLQRAKQASPWLRLGALSASCMLDYARYASDLDAYSVHTCVDFIDQALIDDAHARGLPVYVYTVDQAEDIKDLQAMGVDGIFTNHPQYARNVLEGLPTADKALIWHKQ</sequence>
<dbReference type="Pfam" id="PF03009">
    <property type="entry name" value="GDPD"/>
    <property type="match status" value="1"/>
</dbReference>
<dbReference type="GO" id="GO:0008081">
    <property type="term" value="F:phosphoric diester hydrolase activity"/>
    <property type="evidence" value="ECO:0007669"/>
    <property type="project" value="InterPro"/>
</dbReference>
<dbReference type="PROSITE" id="PS51704">
    <property type="entry name" value="GP_PDE"/>
    <property type="match status" value="1"/>
</dbReference>
<dbReference type="SUPFAM" id="SSF51695">
    <property type="entry name" value="PLC-like phosphodiesterases"/>
    <property type="match status" value="1"/>
</dbReference>
<proteinExistence type="predicted"/>
<dbReference type="PANTHER" id="PTHR46211">
    <property type="entry name" value="GLYCEROPHOSPHORYL DIESTER PHOSPHODIESTERASE"/>
    <property type="match status" value="1"/>
</dbReference>
<accession>A0A327X0C0</accession>
<dbReference type="AlphaFoldDB" id="A0A327X0C0"/>
<evidence type="ECO:0000259" key="1">
    <source>
        <dbReference type="PROSITE" id="PS51704"/>
    </source>
</evidence>
<dbReference type="GO" id="GO:0006629">
    <property type="term" value="P:lipid metabolic process"/>
    <property type="evidence" value="ECO:0007669"/>
    <property type="project" value="InterPro"/>
</dbReference>
<dbReference type="EMBL" id="QLMD01000005">
    <property type="protein sequence ID" value="RAJ98280.1"/>
    <property type="molecule type" value="Genomic_DNA"/>
</dbReference>
<gene>
    <name evidence="2" type="ORF">B0I24_10531</name>
</gene>
<organism evidence="2 3">
    <name type="scientific">Aliidiomarina maris</name>
    <dbReference type="NCBI Taxonomy" id="531312"/>
    <lineage>
        <taxon>Bacteria</taxon>
        <taxon>Pseudomonadati</taxon>
        <taxon>Pseudomonadota</taxon>
        <taxon>Gammaproteobacteria</taxon>
        <taxon>Alteromonadales</taxon>
        <taxon>Idiomarinaceae</taxon>
        <taxon>Aliidiomarina</taxon>
    </lineage>
</organism>
<name>A0A327X0C0_9GAMM</name>
<dbReference type="Gene3D" id="3.20.20.190">
    <property type="entry name" value="Phosphatidylinositol (PI) phosphodiesterase"/>
    <property type="match status" value="1"/>
</dbReference>
<dbReference type="Proteomes" id="UP000249203">
    <property type="component" value="Unassembled WGS sequence"/>
</dbReference>
<comment type="caution">
    <text evidence="2">The sequence shown here is derived from an EMBL/GenBank/DDBJ whole genome shotgun (WGS) entry which is preliminary data.</text>
</comment>
<evidence type="ECO:0000313" key="3">
    <source>
        <dbReference type="Proteomes" id="UP000249203"/>
    </source>
</evidence>
<dbReference type="InterPro" id="IPR030395">
    <property type="entry name" value="GP_PDE_dom"/>
</dbReference>